<keyword evidence="3" id="KW-1185">Reference proteome</keyword>
<proteinExistence type="predicted"/>
<evidence type="ECO:0000313" key="3">
    <source>
        <dbReference type="Proteomes" id="UP000257109"/>
    </source>
</evidence>
<feature type="region of interest" description="Disordered" evidence="1">
    <location>
        <begin position="46"/>
        <end position="74"/>
    </location>
</feature>
<feature type="compositionally biased region" description="Basic residues" evidence="1">
    <location>
        <begin position="60"/>
        <end position="74"/>
    </location>
</feature>
<name>A0A371HWY1_MUCPR</name>
<evidence type="ECO:0000313" key="2">
    <source>
        <dbReference type="EMBL" id="RDY07285.1"/>
    </source>
</evidence>
<organism evidence="2 3">
    <name type="scientific">Mucuna pruriens</name>
    <name type="common">Velvet bean</name>
    <name type="synonym">Dolichos pruriens</name>
    <dbReference type="NCBI Taxonomy" id="157652"/>
    <lineage>
        <taxon>Eukaryota</taxon>
        <taxon>Viridiplantae</taxon>
        <taxon>Streptophyta</taxon>
        <taxon>Embryophyta</taxon>
        <taxon>Tracheophyta</taxon>
        <taxon>Spermatophyta</taxon>
        <taxon>Magnoliopsida</taxon>
        <taxon>eudicotyledons</taxon>
        <taxon>Gunneridae</taxon>
        <taxon>Pentapetalae</taxon>
        <taxon>rosids</taxon>
        <taxon>fabids</taxon>
        <taxon>Fabales</taxon>
        <taxon>Fabaceae</taxon>
        <taxon>Papilionoideae</taxon>
        <taxon>50 kb inversion clade</taxon>
        <taxon>NPAAA clade</taxon>
        <taxon>indigoferoid/millettioid clade</taxon>
        <taxon>Phaseoleae</taxon>
        <taxon>Mucuna</taxon>
    </lineage>
</organism>
<feature type="compositionally biased region" description="Basic and acidic residues" evidence="1">
    <location>
        <begin position="46"/>
        <end position="59"/>
    </location>
</feature>
<reference evidence="2" key="1">
    <citation type="submission" date="2018-05" db="EMBL/GenBank/DDBJ databases">
        <title>Draft genome of Mucuna pruriens seed.</title>
        <authorList>
            <person name="Nnadi N.E."/>
            <person name="Vos R."/>
            <person name="Hasami M.H."/>
            <person name="Devisetty U.K."/>
            <person name="Aguiy J.C."/>
        </authorList>
    </citation>
    <scope>NUCLEOTIDE SEQUENCE [LARGE SCALE GENOMIC DNA]</scope>
    <source>
        <strain evidence="2">JCA_2017</strain>
    </source>
</reference>
<dbReference type="AlphaFoldDB" id="A0A371HWY1"/>
<accession>A0A371HWY1</accession>
<sequence length="74" mass="8702">MDNQLLLVFTLDKYNDEIPCDVVPMEATHILLGQKVALKPFLQERSIENENEEGKENKKSREKKRKLKGFKEKK</sequence>
<evidence type="ECO:0000256" key="1">
    <source>
        <dbReference type="SAM" id="MobiDB-lite"/>
    </source>
</evidence>
<dbReference type="EMBL" id="QJKJ01001504">
    <property type="protein sequence ID" value="RDY07285.1"/>
    <property type="molecule type" value="Genomic_DNA"/>
</dbReference>
<dbReference type="Proteomes" id="UP000257109">
    <property type="component" value="Unassembled WGS sequence"/>
</dbReference>
<dbReference type="OrthoDB" id="1747743at2759"/>
<feature type="non-terminal residue" evidence="2">
    <location>
        <position position="1"/>
    </location>
</feature>
<gene>
    <name evidence="2" type="ORF">CR513_08628</name>
</gene>
<protein>
    <submittedName>
        <fullName evidence="2">Uncharacterized protein</fullName>
    </submittedName>
</protein>
<comment type="caution">
    <text evidence="2">The sequence shown here is derived from an EMBL/GenBank/DDBJ whole genome shotgun (WGS) entry which is preliminary data.</text>
</comment>